<proteinExistence type="predicted"/>
<evidence type="ECO:0000313" key="3">
    <source>
        <dbReference type="EMBL" id="SDG87024.1"/>
    </source>
</evidence>
<evidence type="ECO:0000256" key="1">
    <source>
        <dbReference type="SAM" id="Phobius"/>
    </source>
</evidence>
<dbReference type="EMBL" id="FNCY01000002">
    <property type="protein sequence ID" value="SDG87024.1"/>
    <property type="molecule type" value="Genomic_DNA"/>
</dbReference>
<protein>
    <submittedName>
        <fullName evidence="3">Tripartite tricarboxylate transporter TctB family protein</fullName>
    </submittedName>
</protein>
<feature type="transmembrane region" description="Helical" evidence="1">
    <location>
        <begin position="106"/>
        <end position="124"/>
    </location>
</feature>
<feature type="domain" description="DUF1468" evidence="2">
    <location>
        <begin position="29"/>
        <end position="180"/>
    </location>
</feature>
<evidence type="ECO:0000313" key="4">
    <source>
        <dbReference type="Proteomes" id="UP000198607"/>
    </source>
</evidence>
<dbReference type="Pfam" id="PF07331">
    <property type="entry name" value="TctB"/>
    <property type="match status" value="1"/>
</dbReference>
<dbReference type="AlphaFoldDB" id="A0A1G7XSD1"/>
<dbReference type="RefSeq" id="WP_091933924.1">
    <property type="nucleotide sequence ID" value="NZ_FNCY01000002.1"/>
</dbReference>
<sequence>MTEESIKAAEDPVLLPPDETTRRPRREFLGALLLMAVAAAFIFQALRMPFKDPSWEWYTAPNIFPLAMAVCLGLCALFVAVRGVLEWRANPAAVEPLNVVDSARRWGMGRFIGGVAMIGVLIFLLGKLSFYVLAPGSILVFGLIFRSDPWPKAIRASVIAAVFIVVFLYLISRIFGIVFP</sequence>
<gene>
    <name evidence="3" type="ORF">SAMN05660652_00780</name>
</gene>
<dbReference type="Proteomes" id="UP000198607">
    <property type="component" value="Unassembled WGS sequence"/>
</dbReference>
<organism evidence="3 4">
    <name type="scientific">Propionivibrio dicarboxylicus</name>
    <dbReference type="NCBI Taxonomy" id="83767"/>
    <lineage>
        <taxon>Bacteria</taxon>
        <taxon>Pseudomonadati</taxon>
        <taxon>Pseudomonadota</taxon>
        <taxon>Betaproteobacteria</taxon>
        <taxon>Rhodocyclales</taxon>
        <taxon>Rhodocyclaceae</taxon>
        <taxon>Propionivibrio</taxon>
    </lineage>
</organism>
<keyword evidence="1" id="KW-0472">Membrane</keyword>
<dbReference type="InterPro" id="IPR009936">
    <property type="entry name" value="DUF1468"/>
</dbReference>
<dbReference type="STRING" id="83767.SAMN05660652_00780"/>
<keyword evidence="1" id="KW-0812">Transmembrane</keyword>
<keyword evidence="4" id="KW-1185">Reference proteome</keyword>
<feature type="transmembrane region" description="Helical" evidence="1">
    <location>
        <begin position="66"/>
        <end position="85"/>
    </location>
</feature>
<name>A0A1G7XSD1_9RHOO</name>
<evidence type="ECO:0000259" key="2">
    <source>
        <dbReference type="Pfam" id="PF07331"/>
    </source>
</evidence>
<feature type="transmembrane region" description="Helical" evidence="1">
    <location>
        <begin position="158"/>
        <end position="179"/>
    </location>
</feature>
<reference evidence="3 4" key="1">
    <citation type="submission" date="2016-10" db="EMBL/GenBank/DDBJ databases">
        <authorList>
            <person name="de Groot N.N."/>
        </authorList>
    </citation>
    <scope>NUCLEOTIDE SEQUENCE [LARGE SCALE GENOMIC DNA]</scope>
    <source>
        <strain evidence="3 4">DSM 5885</strain>
    </source>
</reference>
<feature type="transmembrane region" description="Helical" evidence="1">
    <location>
        <begin position="28"/>
        <end position="46"/>
    </location>
</feature>
<keyword evidence="1" id="KW-1133">Transmembrane helix</keyword>
<accession>A0A1G7XSD1</accession>